<dbReference type="Proteomes" id="UP000094025">
    <property type="component" value="Unassembled WGS sequence"/>
</dbReference>
<evidence type="ECO:0000313" key="1">
    <source>
        <dbReference type="EMBL" id="OAP40387.1"/>
    </source>
</evidence>
<proteinExistence type="predicted"/>
<gene>
    <name evidence="1" type="ORF">AU381_00220</name>
</gene>
<keyword evidence="2" id="KW-1185">Reference proteome</keyword>
<dbReference type="AlphaFoldDB" id="A0A178XYR7"/>
<sequence>MITMDATALAAITNRCTDMMQAAAVAYYSPRADEKRHHTETVLDDLKRLTAALGFEIVEREAAE</sequence>
<dbReference type="EMBL" id="LPUX01000053">
    <property type="protein sequence ID" value="OAP40387.1"/>
    <property type="molecule type" value="Genomic_DNA"/>
</dbReference>
<dbReference type="STRING" id="1472378.AU381_00220"/>
<name>A0A178XYR7_9HYPH</name>
<organism evidence="1 2">
    <name type="scientific">Sinorhizobium glycinis</name>
    <dbReference type="NCBI Taxonomy" id="1472378"/>
    <lineage>
        <taxon>Bacteria</taxon>
        <taxon>Pseudomonadati</taxon>
        <taxon>Pseudomonadota</taxon>
        <taxon>Alphaproteobacteria</taxon>
        <taxon>Hyphomicrobiales</taxon>
        <taxon>Rhizobiaceae</taxon>
        <taxon>Sinorhizobium/Ensifer group</taxon>
        <taxon>Sinorhizobium</taxon>
    </lineage>
</organism>
<protein>
    <submittedName>
        <fullName evidence="1">Uncharacterized protein</fullName>
    </submittedName>
</protein>
<evidence type="ECO:0000313" key="2">
    <source>
        <dbReference type="Proteomes" id="UP000094025"/>
    </source>
</evidence>
<reference evidence="1 2" key="1">
    <citation type="journal article" date="2016" name="Int. J. Syst. Evol. Microbiol.">
        <title>Ensifer glycinis sp. nov., an novel rhizobial species associated with Glycine spp.</title>
        <authorList>
            <person name="Yan H."/>
            <person name="Yan J."/>
            <person name="Sui X.H."/>
            <person name="Wang E.T."/>
            <person name="Chen W.X."/>
            <person name="Zhang X.X."/>
            <person name="Chen W.F."/>
        </authorList>
    </citation>
    <scope>NUCLEOTIDE SEQUENCE [LARGE SCALE GENOMIC DNA]</scope>
    <source>
        <strain evidence="1 2">CCBAU 23380</strain>
    </source>
</reference>
<accession>A0A178XYR7</accession>
<dbReference type="RefSeq" id="WP_064240703.1">
    <property type="nucleotide sequence ID" value="NZ_LPUX01000053.1"/>
</dbReference>
<comment type="caution">
    <text evidence="1">The sequence shown here is derived from an EMBL/GenBank/DDBJ whole genome shotgun (WGS) entry which is preliminary data.</text>
</comment>